<dbReference type="InterPro" id="IPR050087">
    <property type="entry name" value="AON_synthase_class-II"/>
</dbReference>
<dbReference type="InterPro" id="IPR015421">
    <property type="entry name" value="PyrdxlP-dep_Trfase_major"/>
</dbReference>
<proteinExistence type="predicted"/>
<keyword evidence="4" id="KW-0663">Pyridoxal phosphate</keyword>
<evidence type="ECO:0000313" key="7">
    <source>
        <dbReference type="EMBL" id="NYE13229.1"/>
    </source>
</evidence>
<reference evidence="7 8" key="1">
    <citation type="submission" date="2020-07" db="EMBL/GenBank/DDBJ databases">
        <title>Sequencing the genomes of 1000 actinobacteria strains.</title>
        <authorList>
            <person name="Klenk H.-P."/>
        </authorList>
    </citation>
    <scope>NUCLEOTIDE SEQUENCE [LARGE SCALE GENOMIC DNA]</scope>
    <source>
        <strain evidence="7 8">DSM 43461</strain>
    </source>
</reference>
<protein>
    <recommendedName>
        <fullName evidence="2">8-amino-7-oxononanoate synthase</fullName>
        <ecNumber evidence="2">2.3.1.47</ecNumber>
    </recommendedName>
</protein>
<dbReference type="GO" id="GO:0008710">
    <property type="term" value="F:8-amino-7-oxononanoate synthase activity"/>
    <property type="evidence" value="ECO:0007669"/>
    <property type="project" value="UniProtKB-EC"/>
</dbReference>
<dbReference type="SUPFAM" id="SSF53383">
    <property type="entry name" value="PLP-dependent transferases"/>
    <property type="match status" value="1"/>
</dbReference>
<dbReference type="PANTHER" id="PTHR13693:SF100">
    <property type="entry name" value="8-AMINO-7-OXONONANOATE SYNTHASE"/>
    <property type="match status" value="1"/>
</dbReference>
<dbReference type="InterPro" id="IPR004839">
    <property type="entry name" value="Aminotransferase_I/II_large"/>
</dbReference>
<evidence type="ECO:0000256" key="5">
    <source>
        <dbReference type="ARBA" id="ARBA00047715"/>
    </source>
</evidence>
<gene>
    <name evidence="7" type="ORF">BJ999_003525</name>
</gene>
<dbReference type="Gene3D" id="3.90.1150.10">
    <property type="entry name" value="Aspartate Aminotransferase, domain 1"/>
    <property type="match status" value="1"/>
</dbReference>
<evidence type="ECO:0000256" key="3">
    <source>
        <dbReference type="ARBA" id="ARBA00022679"/>
    </source>
</evidence>
<dbReference type="EMBL" id="JACCBT010000001">
    <property type="protein sequence ID" value="NYE13229.1"/>
    <property type="molecule type" value="Genomic_DNA"/>
</dbReference>
<dbReference type="Proteomes" id="UP000591272">
    <property type="component" value="Unassembled WGS sequence"/>
</dbReference>
<evidence type="ECO:0000259" key="6">
    <source>
        <dbReference type="Pfam" id="PF00155"/>
    </source>
</evidence>
<evidence type="ECO:0000256" key="2">
    <source>
        <dbReference type="ARBA" id="ARBA00013187"/>
    </source>
</evidence>
<organism evidence="7 8">
    <name type="scientific">Actinomadura citrea</name>
    <dbReference type="NCBI Taxonomy" id="46158"/>
    <lineage>
        <taxon>Bacteria</taxon>
        <taxon>Bacillati</taxon>
        <taxon>Actinomycetota</taxon>
        <taxon>Actinomycetes</taxon>
        <taxon>Streptosporangiales</taxon>
        <taxon>Thermomonosporaceae</taxon>
        <taxon>Actinomadura</taxon>
    </lineage>
</organism>
<comment type="cofactor">
    <cofactor evidence="1">
        <name>pyridoxal 5'-phosphate</name>
        <dbReference type="ChEBI" id="CHEBI:597326"/>
    </cofactor>
</comment>
<dbReference type="InterPro" id="IPR015424">
    <property type="entry name" value="PyrdxlP-dep_Trfase"/>
</dbReference>
<dbReference type="AlphaFoldDB" id="A0A7Y9GB09"/>
<comment type="catalytic activity">
    <reaction evidence="5">
        <text>6-carboxyhexanoyl-[ACP] + L-alanine + H(+) = (8S)-8-amino-7-oxononanoate + holo-[ACP] + CO2</text>
        <dbReference type="Rhea" id="RHEA:42288"/>
        <dbReference type="Rhea" id="RHEA-COMP:9685"/>
        <dbReference type="Rhea" id="RHEA-COMP:9955"/>
        <dbReference type="ChEBI" id="CHEBI:15378"/>
        <dbReference type="ChEBI" id="CHEBI:16526"/>
        <dbReference type="ChEBI" id="CHEBI:57972"/>
        <dbReference type="ChEBI" id="CHEBI:64479"/>
        <dbReference type="ChEBI" id="CHEBI:78846"/>
        <dbReference type="ChEBI" id="CHEBI:149468"/>
        <dbReference type="EC" id="2.3.1.47"/>
    </reaction>
</comment>
<dbReference type="GO" id="GO:0030170">
    <property type="term" value="F:pyridoxal phosphate binding"/>
    <property type="evidence" value="ECO:0007669"/>
    <property type="project" value="InterPro"/>
</dbReference>
<accession>A0A7Y9GB09</accession>
<evidence type="ECO:0000256" key="4">
    <source>
        <dbReference type="ARBA" id="ARBA00022898"/>
    </source>
</evidence>
<dbReference type="InterPro" id="IPR015422">
    <property type="entry name" value="PyrdxlP-dep_Trfase_small"/>
</dbReference>
<dbReference type="Gene3D" id="3.40.640.10">
    <property type="entry name" value="Type I PLP-dependent aspartate aminotransferase-like (Major domain)"/>
    <property type="match status" value="1"/>
</dbReference>
<dbReference type="GO" id="GO:0009102">
    <property type="term" value="P:biotin biosynthetic process"/>
    <property type="evidence" value="ECO:0007669"/>
    <property type="project" value="TreeGrafter"/>
</dbReference>
<dbReference type="RefSeq" id="WP_179834301.1">
    <property type="nucleotide sequence ID" value="NZ_BMRD01000025.1"/>
</dbReference>
<feature type="domain" description="Aminotransferase class I/classII large" evidence="6">
    <location>
        <begin position="48"/>
        <end position="392"/>
    </location>
</feature>
<name>A0A7Y9GB09_9ACTN</name>
<sequence>MHQFLNLKKSVRISTEFWDVTEKAGLFGVTVDGIGDGRHRVLADGHEFVNMSSYSYLGLDTHPGLVRAAADAVLAQGALNTSASRLRLHFGVLQDAEAALSDLFGVEAITVNSCALAAWTSLPLVASGLLTDGVPPLMVFDKNAHFCMNAMKPSVADEAEIITIRHNDVEALEDLCRRHRQVAYVADGVYSTGGVAPIAELLRLQERYGLFLFFDEAHSTSTVGRNGRGVVLETMDGFNDRTLIITSLNKGFGASGGAVFLGRRGAREWVDIALRSAAPLMWSQRINTAGLGAVLASAELHRSAELTGLQDRLQANIDLFDGLVDTAERGDGLPIRFVQVGSEAGTVELAQDLMRAGYFVSPIFFPVIGRGRAGLRVMLRSNMTAEEIEGFCGLVNSLGRRESAGAGAA</sequence>
<dbReference type="Pfam" id="PF00155">
    <property type="entry name" value="Aminotran_1_2"/>
    <property type="match status" value="1"/>
</dbReference>
<comment type="caution">
    <text evidence="7">The sequence shown here is derived from an EMBL/GenBank/DDBJ whole genome shotgun (WGS) entry which is preliminary data.</text>
</comment>
<evidence type="ECO:0000313" key="8">
    <source>
        <dbReference type="Proteomes" id="UP000591272"/>
    </source>
</evidence>
<evidence type="ECO:0000256" key="1">
    <source>
        <dbReference type="ARBA" id="ARBA00001933"/>
    </source>
</evidence>
<dbReference type="EC" id="2.3.1.47" evidence="2"/>
<dbReference type="PANTHER" id="PTHR13693">
    <property type="entry name" value="CLASS II AMINOTRANSFERASE/8-AMINO-7-OXONONANOATE SYNTHASE"/>
    <property type="match status" value="1"/>
</dbReference>
<keyword evidence="8" id="KW-1185">Reference proteome</keyword>
<keyword evidence="3" id="KW-0808">Transferase</keyword>
<dbReference type="NCBIfam" id="NF005697">
    <property type="entry name" value="PRK07505.1"/>
    <property type="match status" value="1"/>
</dbReference>